<dbReference type="RefSeq" id="WP_220194601.1">
    <property type="nucleotide sequence ID" value="NZ_BNJF01000001.1"/>
</dbReference>
<evidence type="ECO:0000313" key="2">
    <source>
        <dbReference type="EMBL" id="GHO45254.1"/>
    </source>
</evidence>
<keyword evidence="3" id="KW-1185">Reference proteome</keyword>
<comment type="caution">
    <text evidence="2">The sequence shown here is derived from an EMBL/GenBank/DDBJ whole genome shotgun (WGS) entry which is preliminary data.</text>
</comment>
<gene>
    <name evidence="2" type="ORF">KSX_34170</name>
</gene>
<evidence type="ECO:0000313" key="3">
    <source>
        <dbReference type="Proteomes" id="UP000612362"/>
    </source>
</evidence>
<proteinExistence type="predicted"/>
<reference evidence="2" key="1">
    <citation type="submission" date="2020-10" db="EMBL/GenBank/DDBJ databases">
        <title>Taxonomic study of unclassified bacteria belonging to the class Ktedonobacteria.</title>
        <authorList>
            <person name="Yabe S."/>
            <person name="Wang C.M."/>
            <person name="Zheng Y."/>
            <person name="Sakai Y."/>
            <person name="Cavaletti L."/>
            <person name="Monciardini P."/>
            <person name="Donadio S."/>
        </authorList>
    </citation>
    <scope>NUCLEOTIDE SEQUENCE</scope>
    <source>
        <strain evidence="2">SOSP1-1</strain>
    </source>
</reference>
<keyword evidence="1" id="KW-0812">Transmembrane</keyword>
<dbReference type="EMBL" id="BNJF01000001">
    <property type="protein sequence ID" value="GHO45254.1"/>
    <property type="molecule type" value="Genomic_DNA"/>
</dbReference>
<keyword evidence="1" id="KW-0472">Membrane</keyword>
<accession>A0A8J3HWW1</accession>
<keyword evidence="1" id="KW-1133">Transmembrane helix</keyword>
<organism evidence="2 3">
    <name type="scientific">Ktedonospora formicarum</name>
    <dbReference type="NCBI Taxonomy" id="2778364"/>
    <lineage>
        <taxon>Bacteria</taxon>
        <taxon>Bacillati</taxon>
        <taxon>Chloroflexota</taxon>
        <taxon>Ktedonobacteria</taxon>
        <taxon>Ktedonobacterales</taxon>
        <taxon>Ktedonobacteraceae</taxon>
        <taxon>Ktedonospora</taxon>
    </lineage>
</organism>
<protein>
    <submittedName>
        <fullName evidence="2">Uncharacterized protein</fullName>
    </submittedName>
</protein>
<evidence type="ECO:0000256" key="1">
    <source>
        <dbReference type="SAM" id="Phobius"/>
    </source>
</evidence>
<name>A0A8J3HWW1_9CHLR</name>
<sequence>MPWLLILLIIFSVAVVAFILFLVSMAYIERQEMHWLALNGTPIQARIRELHLLASASQPVPSTNETEEHHPQTTSVRHIVIAEWTDPETEEAYTFRSRPLKQLPEEYREGYLINVLIDTEHPARYALADDLRTYQDRHK</sequence>
<dbReference type="AlphaFoldDB" id="A0A8J3HWW1"/>
<feature type="transmembrane region" description="Helical" evidence="1">
    <location>
        <begin position="6"/>
        <end position="28"/>
    </location>
</feature>
<dbReference type="Proteomes" id="UP000612362">
    <property type="component" value="Unassembled WGS sequence"/>
</dbReference>